<dbReference type="Gene3D" id="2.60.120.260">
    <property type="entry name" value="Galactose-binding domain-like"/>
    <property type="match status" value="1"/>
</dbReference>
<sequence>MKQLGWLVLLLPGIARADVPADVAVLRKPSENPVENRAAWDRLVAAGPDALMPILQAWPENDPVAANWLRTAFDRIVQQNPGKLPIAALTTFVGKVDAPGKARRMVLQTLERIQPGTMAERMPGWLNDPEFGPDSVEFQLERAAKLGDAKERLALLESTFAATRELEQAWTVSKALTQAGGQPNLLRHLGIVADWQVIGPFPVTLEEGLEQSFPPEKGYDPTATFPGKAGNLQWKAAQADAEGRMDLVKSGINPEQGAVAYARATVKVPTATQAELLVSAVDNLTVWVNGKSAIERASSYRSMFRPDRYRATVNLPAGESVILIKLTKTPAEAGRGRPGAPAKWDFLARLVGADGRGLVRQTGEGTR</sequence>
<gene>
    <name evidence="2" type="ORF">GMBLW1_49430</name>
</gene>
<keyword evidence="1" id="KW-0732">Signal</keyword>
<dbReference type="RefSeq" id="WP_162659354.1">
    <property type="nucleotide sequence ID" value="NZ_LR593887.1"/>
</dbReference>
<organism evidence="2">
    <name type="scientific">Tuwongella immobilis</name>
    <dbReference type="NCBI Taxonomy" id="692036"/>
    <lineage>
        <taxon>Bacteria</taxon>
        <taxon>Pseudomonadati</taxon>
        <taxon>Planctomycetota</taxon>
        <taxon>Planctomycetia</taxon>
        <taxon>Gemmatales</taxon>
        <taxon>Gemmataceae</taxon>
        <taxon>Tuwongella</taxon>
    </lineage>
</organism>
<accession>A0A6C2YRG0</accession>
<evidence type="ECO:0000313" key="2">
    <source>
        <dbReference type="EMBL" id="VIP04250.1"/>
    </source>
</evidence>
<dbReference type="InParanoid" id="A0A6C2YRG0"/>
<dbReference type="EMBL" id="LR586016">
    <property type="protein sequence ID" value="VIP04250.1"/>
    <property type="molecule type" value="Genomic_DNA"/>
</dbReference>
<name>A0A6C2YRG0_9BACT</name>
<dbReference type="KEGG" id="tim:GMBLW1_49430"/>
<evidence type="ECO:0008006" key="4">
    <source>
        <dbReference type="Google" id="ProtNLM"/>
    </source>
</evidence>
<keyword evidence="3" id="KW-1185">Reference proteome</keyword>
<feature type="chain" id="PRO_5036383924" description="Glycosyl hydrolases family 2 sugar binding domain-containing protein" evidence="1">
    <location>
        <begin position="18"/>
        <end position="367"/>
    </location>
</feature>
<protein>
    <recommendedName>
        <fullName evidence="4">Glycosyl hydrolases family 2 sugar binding domain-containing protein</fullName>
    </recommendedName>
</protein>
<evidence type="ECO:0000256" key="1">
    <source>
        <dbReference type="SAM" id="SignalP"/>
    </source>
</evidence>
<reference evidence="2" key="1">
    <citation type="submission" date="2019-04" db="EMBL/GenBank/DDBJ databases">
        <authorList>
            <consortium name="Science for Life Laboratories"/>
        </authorList>
    </citation>
    <scope>NUCLEOTIDE SEQUENCE</scope>
    <source>
        <strain evidence="2">MBLW1</strain>
    </source>
</reference>
<dbReference type="EMBL" id="LR593887">
    <property type="protein sequence ID" value="VTS05863.1"/>
    <property type="molecule type" value="Genomic_DNA"/>
</dbReference>
<feature type="signal peptide" evidence="1">
    <location>
        <begin position="1"/>
        <end position="17"/>
    </location>
</feature>
<evidence type="ECO:0000313" key="3">
    <source>
        <dbReference type="Proteomes" id="UP000464378"/>
    </source>
</evidence>
<proteinExistence type="predicted"/>
<dbReference type="Proteomes" id="UP000464378">
    <property type="component" value="Chromosome"/>
</dbReference>
<dbReference type="AlphaFoldDB" id="A0A6C2YRG0"/>